<feature type="compositionally biased region" description="Low complexity" evidence="1">
    <location>
        <begin position="13"/>
        <end position="27"/>
    </location>
</feature>
<proteinExistence type="predicted"/>
<dbReference type="WBParaSite" id="Minc3s02011g27747">
    <property type="protein sequence ID" value="Minc3s02011g27747"/>
    <property type="gene ID" value="Minc3s02011g27747"/>
</dbReference>
<evidence type="ECO:0000313" key="3">
    <source>
        <dbReference type="WBParaSite" id="Minc3s02011g27747"/>
    </source>
</evidence>
<name>A0A914MME6_MELIC</name>
<keyword evidence="2" id="KW-1185">Reference proteome</keyword>
<feature type="region of interest" description="Disordered" evidence="1">
    <location>
        <begin position="1"/>
        <end position="27"/>
    </location>
</feature>
<organism evidence="2 3">
    <name type="scientific">Meloidogyne incognita</name>
    <name type="common">Southern root-knot nematode worm</name>
    <name type="synonym">Oxyuris incognita</name>
    <dbReference type="NCBI Taxonomy" id="6306"/>
    <lineage>
        <taxon>Eukaryota</taxon>
        <taxon>Metazoa</taxon>
        <taxon>Ecdysozoa</taxon>
        <taxon>Nematoda</taxon>
        <taxon>Chromadorea</taxon>
        <taxon>Rhabditida</taxon>
        <taxon>Tylenchina</taxon>
        <taxon>Tylenchomorpha</taxon>
        <taxon>Tylenchoidea</taxon>
        <taxon>Meloidogynidae</taxon>
        <taxon>Meloidogyninae</taxon>
        <taxon>Meloidogyne</taxon>
        <taxon>Meloidogyne incognita group</taxon>
    </lineage>
</organism>
<dbReference type="Proteomes" id="UP000887563">
    <property type="component" value="Unplaced"/>
</dbReference>
<protein>
    <submittedName>
        <fullName evidence="3">Candidate secreted effector</fullName>
    </submittedName>
</protein>
<dbReference type="AlphaFoldDB" id="A0A914MME6"/>
<evidence type="ECO:0000313" key="2">
    <source>
        <dbReference type="Proteomes" id="UP000887563"/>
    </source>
</evidence>
<sequence>MRPTNTQKRTAKYSSTDISSSSYSSSYVMTPSQTYPAYELKINTQSCEKSNPGLPGPPGRDGYPGIFLIIKSDLNTSTPQFKIRSFKFY</sequence>
<evidence type="ECO:0000256" key="1">
    <source>
        <dbReference type="SAM" id="MobiDB-lite"/>
    </source>
</evidence>
<accession>A0A914MME6</accession>
<reference evidence="3" key="1">
    <citation type="submission" date="2022-11" db="UniProtKB">
        <authorList>
            <consortium name="WormBaseParasite"/>
        </authorList>
    </citation>
    <scope>IDENTIFICATION</scope>
</reference>